<dbReference type="RefSeq" id="WP_036823821.1">
    <property type="nucleotide sequence ID" value="NZ_AVBF01000083.1"/>
</dbReference>
<dbReference type="InterPro" id="IPR028976">
    <property type="entry name" value="CheC-like_sf"/>
</dbReference>
<evidence type="ECO:0000256" key="1">
    <source>
        <dbReference type="ARBA" id="ARBA00022500"/>
    </source>
</evidence>
<keyword evidence="4" id="KW-1185">Reference proteome</keyword>
<dbReference type="PANTHER" id="PTHR39452:SF1">
    <property type="entry name" value="CHEY-P PHOSPHATASE CHEX"/>
    <property type="match status" value="1"/>
</dbReference>
<dbReference type="Gene3D" id="3.40.1550.10">
    <property type="entry name" value="CheC-like"/>
    <property type="match status" value="1"/>
</dbReference>
<comment type="caution">
    <text evidence="3">The sequence shown here is derived from an EMBL/GenBank/DDBJ whole genome shotgun (WGS) entry which is preliminary data.</text>
</comment>
<dbReference type="InterPro" id="IPR028051">
    <property type="entry name" value="CheX-like_dom"/>
</dbReference>
<dbReference type="PANTHER" id="PTHR39452">
    <property type="entry name" value="CHEY-P PHOSPHATASE CHEX"/>
    <property type="match status" value="1"/>
</dbReference>
<dbReference type="Pfam" id="PF13690">
    <property type="entry name" value="CheX"/>
    <property type="match status" value="1"/>
</dbReference>
<keyword evidence="1" id="KW-0145">Chemotaxis</keyword>
<dbReference type="CDD" id="cd17906">
    <property type="entry name" value="CheX"/>
    <property type="match status" value="1"/>
</dbReference>
<sequence length="150" mass="16370">MASNQSVKEILNGTIESVKAVIPFEIEIEKPSFQDKPLLHTDLGVLIGVKGDIQGRLVIEGSKESVGLIGERMFGMPLEGEMLESFTGELANMIVGQLATIVSQRDVDIDITPPTLMDSINLFSQNEKALCVPVSLENQQSLQMTLLLED</sequence>
<dbReference type="SUPFAM" id="SSF103039">
    <property type="entry name" value="CheC-like"/>
    <property type="match status" value="1"/>
</dbReference>
<evidence type="ECO:0000313" key="3">
    <source>
        <dbReference type="EMBL" id="KGP71104.1"/>
    </source>
</evidence>
<evidence type="ECO:0000259" key="2">
    <source>
        <dbReference type="Pfam" id="PF13690"/>
    </source>
</evidence>
<dbReference type="EMBL" id="AVBF01000083">
    <property type="protein sequence ID" value="KGP71104.1"/>
    <property type="molecule type" value="Genomic_DNA"/>
</dbReference>
<evidence type="ECO:0000313" key="4">
    <source>
        <dbReference type="Proteomes" id="UP000030147"/>
    </source>
</evidence>
<protein>
    <submittedName>
        <fullName evidence="3">Chemotaxis protein CheX</fullName>
    </submittedName>
</protein>
<dbReference type="OrthoDB" id="9788100at2"/>
<name>A0A0A2T6G9_9BACI</name>
<dbReference type="InterPro" id="IPR038756">
    <property type="entry name" value="CheX-like"/>
</dbReference>
<dbReference type="Proteomes" id="UP000030147">
    <property type="component" value="Unassembled WGS sequence"/>
</dbReference>
<gene>
    <name evidence="3" type="ORF">N782_21780</name>
</gene>
<dbReference type="GO" id="GO:0006935">
    <property type="term" value="P:chemotaxis"/>
    <property type="evidence" value="ECO:0007669"/>
    <property type="project" value="UniProtKB-KW"/>
</dbReference>
<feature type="domain" description="Chemotaxis phosphatase CheX-like" evidence="2">
    <location>
        <begin position="45"/>
        <end position="133"/>
    </location>
</feature>
<dbReference type="AlphaFoldDB" id="A0A0A2T6G9"/>
<organism evidence="3 4">
    <name type="scientific">Pontibacillus yanchengensis Y32</name>
    <dbReference type="NCBI Taxonomy" id="1385514"/>
    <lineage>
        <taxon>Bacteria</taxon>
        <taxon>Bacillati</taxon>
        <taxon>Bacillota</taxon>
        <taxon>Bacilli</taxon>
        <taxon>Bacillales</taxon>
        <taxon>Bacillaceae</taxon>
        <taxon>Pontibacillus</taxon>
    </lineage>
</organism>
<dbReference type="eggNOG" id="COG1406">
    <property type="taxonomic scope" value="Bacteria"/>
</dbReference>
<proteinExistence type="predicted"/>
<reference evidence="3 4" key="1">
    <citation type="journal article" date="2015" name="Stand. Genomic Sci.">
        <title>High quality draft genome sequence of the moderately halophilic bacterium Pontibacillus yanchengensis Y32(T) and comparison among Pontibacillus genomes.</title>
        <authorList>
            <person name="Huang J."/>
            <person name="Qiao Z.X."/>
            <person name="Tang J.W."/>
            <person name="Wang G."/>
        </authorList>
    </citation>
    <scope>NUCLEOTIDE SEQUENCE [LARGE SCALE GENOMIC DNA]</scope>
    <source>
        <strain evidence="3 4">Y32</strain>
    </source>
</reference>
<accession>A0A0A2T6G9</accession>
<dbReference type="STRING" id="1385514.N782_21780"/>